<evidence type="ECO:0008006" key="3">
    <source>
        <dbReference type="Google" id="ProtNLM"/>
    </source>
</evidence>
<dbReference type="OrthoDB" id="2967263at2759"/>
<gene>
    <name evidence="1" type="ORF">BT63DRAFT_446259</name>
</gene>
<dbReference type="AlphaFoldDB" id="A0A6A6UFH4"/>
<sequence>MANSNPYDDLLTSTSGDISAIQRFYHAHRTNRNAQQKAKLLDPAFSAFAIDDILRKLTDPIDFPNFEDPRYCLVLWARPTSEVKQLASTIQQKLIAEFPNLWLMPLENMHTTSMEVTHSRTREEIEAIVDKFNHAIPDITDYTSNHRSRLTKPLLGFDSQAIALSFLPAAGEGLKDGRTAEDDSYSYHHLRRDLFGLCDKAGVDVQSRYVLPTAHLTLGRFINGNDFRDSPEGSLNHERVADLVATVESINNWLEAEYWPSDDGGIKPGGQWIVGEGKGLDCREGQVWYGGGRSIHVGRGS</sequence>
<organism evidence="1 2">
    <name type="scientific">Microthyrium microscopicum</name>
    <dbReference type="NCBI Taxonomy" id="703497"/>
    <lineage>
        <taxon>Eukaryota</taxon>
        <taxon>Fungi</taxon>
        <taxon>Dikarya</taxon>
        <taxon>Ascomycota</taxon>
        <taxon>Pezizomycotina</taxon>
        <taxon>Dothideomycetes</taxon>
        <taxon>Dothideomycetes incertae sedis</taxon>
        <taxon>Microthyriales</taxon>
        <taxon>Microthyriaceae</taxon>
        <taxon>Microthyrium</taxon>
    </lineage>
</organism>
<name>A0A6A6UFH4_9PEZI</name>
<dbReference type="EMBL" id="MU004233">
    <property type="protein sequence ID" value="KAF2671029.1"/>
    <property type="molecule type" value="Genomic_DNA"/>
</dbReference>
<accession>A0A6A6UFH4</accession>
<keyword evidence="2" id="KW-1185">Reference proteome</keyword>
<reference evidence="1" key="1">
    <citation type="journal article" date="2020" name="Stud. Mycol.">
        <title>101 Dothideomycetes genomes: a test case for predicting lifestyles and emergence of pathogens.</title>
        <authorList>
            <person name="Haridas S."/>
            <person name="Albert R."/>
            <person name="Binder M."/>
            <person name="Bloem J."/>
            <person name="Labutti K."/>
            <person name="Salamov A."/>
            <person name="Andreopoulos B."/>
            <person name="Baker S."/>
            <person name="Barry K."/>
            <person name="Bills G."/>
            <person name="Bluhm B."/>
            <person name="Cannon C."/>
            <person name="Castanera R."/>
            <person name="Culley D."/>
            <person name="Daum C."/>
            <person name="Ezra D."/>
            <person name="Gonzalez J."/>
            <person name="Henrissat B."/>
            <person name="Kuo A."/>
            <person name="Liang C."/>
            <person name="Lipzen A."/>
            <person name="Lutzoni F."/>
            <person name="Magnuson J."/>
            <person name="Mondo S."/>
            <person name="Nolan M."/>
            <person name="Ohm R."/>
            <person name="Pangilinan J."/>
            <person name="Park H.-J."/>
            <person name="Ramirez L."/>
            <person name="Alfaro M."/>
            <person name="Sun H."/>
            <person name="Tritt A."/>
            <person name="Yoshinaga Y."/>
            <person name="Zwiers L.-H."/>
            <person name="Turgeon B."/>
            <person name="Goodwin S."/>
            <person name="Spatafora J."/>
            <person name="Crous P."/>
            <person name="Grigoriev I."/>
        </authorList>
    </citation>
    <scope>NUCLEOTIDE SEQUENCE</scope>
    <source>
        <strain evidence="1">CBS 115976</strain>
    </source>
</reference>
<proteinExistence type="predicted"/>
<protein>
    <recommendedName>
        <fullName evidence="3">RNA ligase/cyclic nucleotide phosphodiesterase</fullName>
    </recommendedName>
</protein>
<evidence type="ECO:0000313" key="1">
    <source>
        <dbReference type="EMBL" id="KAF2671029.1"/>
    </source>
</evidence>
<dbReference type="SUPFAM" id="SSF55144">
    <property type="entry name" value="LigT-like"/>
    <property type="match status" value="1"/>
</dbReference>
<evidence type="ECO:0000313" key="2">
    <source>
        <dbReference type="Proteomes" id="UP000799302"/>
    </source>
</evidence>
<dbReference type="InterPro" id="IPR009097">
    <property type="entry name" value="Cyclic_Pdiesterase"/>
</dbReference>
<dbReference type="Proteomes" id="UP000799302">
    <property type="component" value="Unassembled WGS sequence"/>
</dbReference>